<organism evidence="2 3">
    <name type="scientific">Actinomadura harenae</name>
    <dbReference type="NCBI Taxonomy" id="2483351"/>
    <lineage>
        <taxon>Bacteria</taxon>
        <taxon>Bacillati</taxon>
        <taxon>Actinomycetota</taxon>
        <taxon>Actinomycetes</taxon>
        <taxon>Streptosporangiales</taxon>
        <taxon>Thermomonosporaceae</taxon>
        <taxon>Actinomadura</taxon>
    </lineage>
</organism>
<dbReference type="Pfam" id="PF21780">
    <property type="entry name" value="DUF6875"/>
    <property type="match status" value="1"/>
</dbReference>
<evidence type="ECO:0000259" key="1">
    <source>
        <dbReference type="Pfam" id="PF21780"/>
    </source>
</evidence>
<protein>
    <recommendedName>
        <fullName evidence="1">DUF6875 domain-containing protein</fullName>
    </recommendedName>
</protein>
<gene>
    <name evidence="2" type="ORF">EBO15_20800</name>
</gene>
<accession>A0A3M2LZS7</accession>
<feature type="domain" description="DUF6875" evidence="1">
    <location>
        <begin position="37"/>
        <end position="215"/>
    </location>
</feature>
<proteinExistence type="predicted"/>
<dbReference type="InterPro" id="IPR049240">
    <property type="entry name" value="DUF6875"/>
</dbReference>
<dbReference type="OrthoDB" id="8420726at2"/>
<evidence type="ECO:0000313" key="2">
    <source>
        <dbReference type="EMBL" id="RMI42093.1"/>
    </source>
</evidence>
<name>A0A3M2LZS7_9ACTN</name>
<evidence type="ECO:0000313" key="3">
    <source>
        <dbReference type="Proteomes" id="UP000282674"/>
    </source>
</evidence>
<sequence length="234" mass="25029">MTASTTPVSGLLDPDSLTSVSRAPGLFAAYPHYELALQWVREFVTCPHPLLGRPGAVCPRLGPALDRDLVWLVTLSPSRHDVTAAEAAGPVLAELFENLFPGQRASQAALLALFPGLPANAAPAFIDGGHAALRLGFVERGLMLGEFHPASQVGSVHNRGLAVMRCPVPMFAVRALSPHDLLFLDRPETPPGLRCRYLEAFLAHLGPRLPEQIRARARTALENTTRSGLQDGGA</sequence>
<keyword evidence="3" id="KW-1185">Reference proteome</keyword>
<dbReference type="RefSeq" id="WP_122196087.1">
    <property type="nucleotide sequence ID" value="NZ_JBHSKC010000031.1"/>
</dbReference>
<comment type="caution">
    <text evidence="2">The sequence shown here is derived from an EMBL/GenBank/DDBJ whole genome shotgun (WGS) entry which is preliminary data.</text>
</comment>
<reference evidence="2 3" key="1">
    <citation type="submission" date="2018-10" db="EMBL/GenBank/DDBJ databases">
        <title>Isolation from soil.</title>
        <authorList>
            <person name="Hu J."/>
        </authorList>
    </citation>
    <scope>NUCLEOTIDE SEQUENCE [LARGE SCALE GENOMIC DNA]</scope>
    <source>
        <strain evidence="2 3">NEAU-Ht49</strain>
    </source>
</reference>
<dbReference type="Proteomes" id="UP000282674">
    <property type="component" value="Unassembled WGS sequence"/>
</dbReference>
<dbReference type="EMBL" id="RFFG01000036">
    <property type="protein sequence ID" value="RMI42093.1"/>
    <property type="molecule type" value="Genomic_DNA"/>
</dbReference>
<dbReference type="AlphaFoldDB" id="A0A3M2LZS7"/>